<dbReference type="PANTHER" id="PTHR18884">
    <property type="entry name" value="SEPTIN"/>
    <property type="match status" value="1"/>
</dbReference>
<sequence>MPAPAPSGSLNLGAQIHSELTRKGIAFNVMLVGEAGLGKSTCVRSLFRPFTPAGPRAAWLAPTSDVLRPRTVGIVEHTLTVESDGYPVDFTIIDCPGYGDSLDARDSIAPILAYIRAKFAAHYDAHASGDRGADGRVHCCLYFIGAHRLKGIDVQFMQALQRHVPILPLIAKSDTMTIAERAAFQELIREELRAAGVECLSMAATQPPTMAAAVPVAQPPATSAQPAAPARGTPAPAPAHAAAGAPARSGGSALVSLEELGAPFAVCASESGARAYPWGVCECEDARHSDLAKLRDVLLNANLLRARERTHELYELSYAAGRRTADADAARALARRLARQERALRFGAALAAGAALALAASRVRAALPASRADQLDRAAAQLGAGVAGASTATVRGVNAYALSPAMRAVERLRVALSEYARPSAWARALARRLDD</sequence>
<dbReference type="GO" id="GO:0005525">
    <property type="term" value="F:GTP binding"/>
    <property type="evidence" value="ECO:0007669"/>
    <property type="project" value="UniProtKB-KW"/>
</dbReference>
<dbReference type="OMA" id="EASHAEI"/>
<dbReference type="Proteomes" id="UP000751190">
    <property type="component" value="Unassembled WGS sequence"/>
</dbReference>
<name>A0A8J5XLF8_DIALT</name>
<dbReference type="Pfam" id="PF00735">
    <property type="entry name" value="Septin"/>
    <property type="match status" value="2"/>
</dbReference>
<keyword evidence="5" id="KW-1185">Reference proteome</keyword>
<dbReference type="InterPro" id="IPR027417">
    <property type="entry name" value="P-loop_NTPase"/>
</dbReference>
<dbReference type="Gene3D" id="3.40.50.300">
    <property type="entry name" value="P-loop containing nucleotide triphosphate hydrolases"/>
    <property type="match status" value="1"/>
</dbReference>
<gene>
    <name evidence="4" type="ORF">KFE25_002636</name>
</gene>
<evidence type="ECO:0000313" key="5">
    <source>
        <dbReference type="Proteomes" id="UP000751190"/>
    </source>
</evidence>
<reference evidence="4" key="1">
    <citation type="submission" date="2021-05" db="EMBL/GenBank/DDBJ databases">
        <title>The genome of the haptophyte Pavlova lutheri (Diacronema luteri, Pavlovales) - a model for lipid biosynthesis in eukaryotic algae.</title>
        <authorList>
            <person name="Hulatt C.J."/>
            <person name="Posewitz M.C."/>
        </authorList>
    </citation>
    <scope>NUCLEOTIDE SEQUENCE</scope>
    <source>
        <strain evidence="4">NIVA-4/92</strain>
    </source>
</reference>
<protein>
    <recommendedName>
        <fullName evidence="3">Septin-type G domain-containing protein</fullName>
    </recommendedName>
</protein>
<evidence type="ECO:0000256" key="2">
    <source>
        <dbReference type="SAM" id="MobiDB-lite"/>
    </source>
</evidence>
<dbReference type="AlphaFoldDB" id="A0A8J5XLF8"/>
<dbReference type="SUPFAM" id="SSF52540">
    <property type="entry name" value="P-loop containing nucleoside triphosphate hydrolases"/>
    <property type="match status" value="1"/>
</dbReference>
<keyword evidence="1" id="KW-0342">GTP-binding</keyword>
<accession>A0A8J5XLF8</accession>
<evidence type="ECO:0000313" key="4">
    <source>
        <dbReference type="EMBL" id="KAG8465329.1"/>
    </source>
</evidence>
<keyword evidence="1" id="KW-0547">Nucleotide-binding</keyword>
<feature type="domain" description="Septin-type G" evidence="3">
    <location>
        <begin position="23"/>
        <end position="325"/>
    </location>
</feature>
<comment type="caution">
    <text evidence="4">The sequence shown here is derived from an EMBL/GenBank/DDBJ whole genome shotgun (WGS) entry which is preliminary data.</text>
</comment>
<dbReference type="InterPro" id="IPR030379">
    <property type="entry name" value="G_SEPTIN_dom"/>
</dbReference>
<dbReference type="EMBL" id="JAGTXO010000010">
    <property type="protein sequence ID" value="KAG8465329.1"/>
    <property type="molecule type" value="Genomic_DNA"/>
</dbReference>
<comment type="similarity">
    <text evidence="1">Belongs to the TRAFAC class TrmE-Era-EngA-EngB-Septin-like GTPase superfamily. Septin GTPase family.</text>
</comment>
<dbReference type="PROSITE" id="PS51719">
    <property type="entry name" value="G_SEPTIN"/>
    <property type="match status" value="1"/>
</dbReference>
<organism evidence="4 5">
    <name type="scientific">Diacronema lutheri</name>
    <name type="common">Unicellular marine alga</name>
    <name type="synonym">Monochrysis lutheri</name>
    <dbReference type="NCBI Taxonomy" id="2081491"/>
    <lineage>
        <taxon>Eukaryota</taxon>
        <taxon>Haptista</taxon>
        <taxon>Haptophyta</taxon>
        <taxon>Pavlovophyceae</taxon>
        <taxon>Pavlovales</taxon>
        <taxon>Pavlovaceae</taxon>
        <taxon>Diacronema</taxon>
    </lineage>
</organism>
<evidence type="ECO:0000256" key="1">
    <source>
        <dbReference type="RuleBase" id="RU004560"/>
    </source>
</evidence>
<evidence type="ECO:0000259" key="3">
    <source>
        <dbReference type="PROSITE" id="PS51719"/>
    </source>
</evidence>
<feature type="region of interest" description="Disordered" evidence="2">
    <location>
        <begin position="217"/>
        <end position="245"/>
    </location>
</feature>
<proteinExistence type="inferred from homology"/>
<dbReference type="OrthoDB" id="416553at2759"/>